<dbReference type="PROSITE" id="PS51736">
    <property type="entry name" value="RECOMBINASES_3"/>
    <property type="match status" value="1"/>
</dbReference>
<dbReference type="RefSeq" id="WP_179542443.1">
    <property type="nucleotide sequence ID" value="NZ_BAAALL010000001.1"/>
</dbReference>
<organism evidence="3 4">
    <name type="scientific">Nesterenkonia xinjiangensis</name>
    <dbReference type="NCBI Taxonomy" id="225327"/>
    <lineage>
        <taxon>Bacteria</taxon>
        <taxon>Bacillati</taxon>
        <taxon>Actinomycetota</taxon>
        <taxon>Actinomycetes</taxon>
        <taxon>Micrococcales</taxon>
        <taxon>Micrococcaceae</taxon>
        <taxon>Nesterenkonia</taxon>
    </lineage>
</organism>
<evidence type="ECO:0000259" key="1">
    <source>
        <dbReference type="PROSITE" id="PS51736"/>
    </source>
</evidence>
<evidence type="ECO:0000313" key="3">
    <source>
        <dbReference type="EMBL" id="NYJ79186.1"/>
    </source>
</evidence>
<dbReference type="SMART" id="SM00857">
    <property type="entry name" value="Resolvase"/>
    <property type="match status" value="1"/>
</dbReference>
<dbReference type="PANTHER" id="PTHR30461:SF23">
    <property type="entry name" value="DNA RECOMBINASE-RELATED"/>
    <property type="match status" value="1"/>
</dbReference>
<proteinExistence type="predicted"/>
<feature type="domain" description="Resolvase/invertase-type recombinase catalytic" evidence="1">
    <location>
        <begin position="9"/>
        <end position="156"/>
    </location>
</feature>
<keyword evidence="4" id="KW-1185">Reference proteome</keyword>
<name>A0A7Z0GQ14_9MICC</name>
<evidence type="ECO:0000313" key="4">
    <source>
        <dbReference type="Proteomes" id="UP000535437"/>
    </source>
</evidence>
<accession>A0A7Z0GQ14</accession>
<dbReference type="InterPro" id="IPR011109">
    <property type="entry name" value="DNA_bind_recombinase_dom"/>
</dbReference>
<dbReference type="Gene3D" id="3.90.1750.20">
    <property type="entry name" value="Putative Large Serine Recombinase, Chain B, Domain 2"/>
    <property type="match status" value="1"/>
</dbReference>
<dbReference type="GO" id="GO:0003677">
    <property type="term" value="F:DNA binding"/>
    <property type="evidence" value="ECO:0007669"/>
    <property type="project" value="InterPro"/>
</dbReference>
<dbReference type="Gene3D" id="3.40.50.1390">
    <property type="entry name" value="Resolvase, N-terminal catalytic domain"/>
    <property type="match status" value="1"/>
</dbReference>
<dbReference type="InterPro" id="IPR006119">
    <property type="entry name" value="Resolv_N"/>
</dbReference>
<dbReference type="InterPro" id="IPR038109">
    <property type="entry name" value="DNA_bind_recomb_sf"/>
</dbReference>
<comment type="caution">
    <text evidence="3">The sequence shown here is derived from an EMBL/GenBank/DDBJ whole genome shotgun (WGS) entry which is preliminary data.</text>
</comment>
<dbReference type="Pfam" id="PF00239">
    <property type="entry name" value="Resolvase"/>
    <property type="match status" value="1"/>
</dbReference>
<dbReference type="Proteomes" id="UP000535437">
    <property type="component" value="Unassembled WGS sequence"/>
</dbReference>
<dbReference type="Pfam" id="PF07508">
    <property type="entry name" value="Recombinase"/>
    <property type="match status" value="1"/>
</dbReference>
<dbReference type="AlphaFoldDB" id="A0A7Z0GQ14"/>
<dbReference type="PANTHER" id="PTHR30461">
    <property type="entry name" value="DNA-INVERTASE FROM LAMBDOID PROPHAGE"/>
    <property type="match status" value="1"/>
</dbReference>
<dbReference type="InterPro" id="IPR050639">
    <property type="entry name" value="SSR_resolvase"/>
</dbReference>
<dbReference type="PROSITE" id="PS51737">
    <property type="entry name" value="RECOMBINASE_DNA_BIND"/>
    <property type="match status" value="1"/>
</dbReference>
<evidence type="ECO:0000259" key="2">
    <source>
        <dbReference type="PROSITE" id="PS51737"/>
    </source>
</evidence>
<dbReference type="EMBL" id="JACCFY010000001">
    <property type="protein sequence ID" value="NYJ79186.1"/>
    <property type="molecule type" value="Genomic_DNA"/>
</dbReference>
<gene>
    <name evidence="3" type="ORF">HNR09_002597</name>
</gene>
<reference evidence="3 4" key="1">
    <citation type="submission" date="2020-07" db="EMBL/GenBank/DDBJ databases">
        <title>Sequencing the genomes of 1000 actinobacteria strains.</title>
        <authorList>
            <person name="Klenk H.-P."/>
        </authorList>
    </citation>
    <scope>NUCLEOTIDE SEQUENCE [LARGE SCALE GENOMIC DNA]</scope>
    <source>
        <strain evidence="3 4">DSM 15475</strain>
    </source>
</reference>
<dbReference type="CDD" id="cd00338">
    <property type="entry name" value="Ser_Recombinase"/>
    <property type="match status" value="1"/>
</dbReference>
<dbReference type="GO" id="GO:0000150">
    <property type="term" value="F:DNA strand exchange activity"/>
    <property type="evidence" value="ECO:0007669"/>
    <property type="project" value="InterPro"/>
</dbReference>
<feature type="domain" description="Recombinase" evidence="2">
    <location>
        <begin position="163"/>
        <end position="269"/>
    </location>
</feature>
<sequence length="491" mass="54627">MSSAMQPTPAGIYVRISQDTEDTGLGVKRQRQDCEALAARKGWEVVDVYEDNDVSASKGKPRPAYQRLARDVDAGRVRAVVVWDVDRLTRTPRELEGVIEWAERHGLELASVGGEIDLSTPQGRMTARIKGTVARHEVEQLSRRVRRKHQELAEAGKHAGPRPFGWDITADKRLTINRAEAAVVRECVRRVLAGEGLWSIVNDLTERGVTTPRGGPWQTQPLRRMLLRWRNCGIRTYKGQEMGPGQWEPIIDRETHERVVAHLTDPARKTNNRGTAVRYLLTSIAECGECGRYLVGKKGYTYRVKVPPLAGESEPRYRVRTYAAAYTCPHAGCMRVSRPMTDLDEHVSAVVVGYLEREGVRLLGGDAEAAHEARSRVDALEAKLGLAADQFADDIITGDQFQRITGKLRPQLEAARSQLARSMPADGLEGFAGPDAATVWDGADVEQRRRVLRILGEVGLRIRVDRVGSGNGREYDPDSVTVTFERQEVTA</sequence>
<dbReference type="SUPFAM" id="SSF53041">
    <property type="entry name" value="Resolvase-like"/>
    <property type="match status" value="1"/>
</dbReference>
<protein>
    <submittedName>
        <fullName evidence="3">DNA invertase Pin-like site-specific DNA recombinase</fullName>
    </submittedName>
</protein>
<dbReference type="InterPro" id="IPR036162">
    <property type="entry name" value="Resolvase-like_N_sf"/>
</dbReference>